<dbReference type="Proteomes" id="UP000599391">
    <property type="component" value="Unassembled WGS sequence"/>
</dbReference>
<gene>
    <name evidence="2" type="ORF">I8751_27720</name>
</gene>
<organism evidence="2 3">
    <name type="scientific">Atlanticothrix silvestris CENA357</name>
    <dbReference type="NCBI Taxonomy" id="1725252"/>
    <lineage>
        <taxon>Bacteria</taxon>
        <taxon>Bacillati</taxon>
        <taxon>Cyanobacteriota</taxon>
        <taxon>Cyanophyceae</taxon>
        <taxon>Nostocales</taxon>
        <taxon>Nodulariaceae</taxon>
        <taxon>Atlanticothrix</taxon>
        <taxon>Atlanticothrix silvestris</taxon>
    </lineage>
</organism>
<dbReference type="EMBL" id="JAECZB010000103">
    <property type="protein sequence ID" value="MBH8556059.1"/>
    <property type="molecule type" value="Genomic_DNA"/>
</dbReference>
<feature type="coiled-coil region" evidence="1">
    <location>
        <begin position="124"/>
        <end position="155"/>
    </location>
</feature>
<keyword evidence="3" id="KW-1185">Reference proteome</keyword>
<evidence type="ECO:0000313" key="2">
    <source>
        <dbReference type="EMBL" id="MBH8556059.1"/>
    </source>
</evidence>
<dbReference type="RefSeq" id="WP_214442259.1">
    <property type="nucleotide sequence ID" value="NZ_JAECZB010000103.1"/>
</dbReference>
<comment type="caution">
    <text evidence="2">The sequence shown here is derived from an EMBL/GenBank/DDBJ whole genome shotgun (WGS) entry which is preliminary data.</text>
</comment>
<sequence length="345" mass="38349">MTKYDDIFNSSEISEESLSPEEAVAAIAVVTAIADSAVEEVDPETLGSILWEFEVFEEYSEDEITEIVDRLIGIAEDDGLGALYNAASEAISDDLVLDAFAAGVIVLIEDEEELVIPQQKQPYLKKLQEALDLEDEEAQEIVQEVIAAFQEAENEEYLEEGEDYSEDVYESPLGNFTVPIPVDSQQGGKVQTQEGVVGFSDDFGTLLRIDYYSIPPEQIKEMGSIGQEEYLQSILVDKYLPQAILANVPNAQLEYSEYLSDTMAGAYFALINMPQGSTISKQENNGTATRLDAYRGLLSFINAEFLYIVSSQRSFLKDEIRGSAEEEAEYIKESILEFVETIDFA</sequence>
<evidence type="ECO:0000313" key="3">
    <source>
        <dbReference type="Proteomes" id="UP000599391"/>
    </source>
</evidence>
<dbReference type="AlphaFoldDB" id="A0A8J7L5H9"/>
<evidence type="ECO:0000256" key="1">
    <source>
        <dbReference type="SAM" id="Coils"/>
    </source>
</evidence>
<name>A0A8J7L5H9_9CYAN</name>
<keyword evidence="1" id="KW-0175">Coiled coil</keyword>
<reference evidence="2 3" key="1">
    <citation type="journal article" date="2021" name="Int. J. Syst. Evol. Microbiol.">
        <title>Amazonocrinis nigriterrae gen. nov., sp. nov., Atlanticothrix silvestris gen. nov., sp. nov. and Dendronalium phyllosphericum gen. nov., sp. nov., nostocacean cyanobacteria from Brazilian environments.</title>
        <authorList>
            <person name="Alvarenga D.O."/>
            <person name="Andreote A.P.D."/>
            <person name="Branco L.H.Z."/>
            <person name="Delbaje E."/>
            <person name="Cruz R.B."/>
            <person name="Varani A.M."/>
            <person name="Fiore M.F."/>
        </authorList>
    </citation>
    <scope>NUCLEOTIDE SEQUENCE [LARGE SCALE GENOMIC DNA]</scope>
    <source>
        <strain evidence="2 3">CENA357</strain>
    </source>
</reference>
<accession>A0A8J7L5H9</accession>
<protein>
    <submittedName>
        <fullName evidence="2">Uncharacterized protein</fullName>
    </submittedName>
</protein>
<proteinExistence type="predicted"/>